<name>A0A0A3IK64_9BACI</name>
<dbReference type="PROSITE" id="PS00211">
    <property type="entry name" value="ABC_TRANSPORTER_1"/>
    <property type="match status" value="1"/>
</dbReference>
<dbReference type="eggNOG" id="COG0444">
    <property type="taxonomic scope" value="Bacteria"/>
</dbReference>
<dbReference type="GO" id="GO:0016887">
    <property type="term" value="F:ATP hydrolysis activity"/>
    <property type="evidence" value="ECO:0007669"/>
    <property type="project" value="InterPro"/>
</dbReference>
<evidence type="ECO:0000256" key="6">
    <source>
        <dbReference type="ARBA" id="ARBA00022840"/>
    </source>
</evidence>
<dbReference type="EMBL" id="JPVP01000057">
    <property type="protein sequence ID" value="KGR83835.1"/>
    <property type="molecule type" value="Genomic_DNA"/>
</dbReference>
<organism evidence="9 10">
    <name type="scientific">Lysinibacillus odysseyi 34hs-1 = NBRC 100172</name>
    <dbReference type="NCBI Taxonomy" id="1220589"/>
    <lineage>
        <taxon>Bacteria</taxon>
        <taxon>Bacillati</taxon>
        <taxon>Bacillota</taxon>
        <taxon>Bacilli</taxon>
        <taxon>Bacillales</taxon>
        <taxon>Bacillaceae</taxon>
        <taxon>Lysinibacillus</taxon>
    </lineage>
</organism>
<protein>
    <submittedName>
        <fullName evidence="9">Peptide ABC transporter ATPase</fullName>
    </submittedName>
</protein>
<dbReference type="InterPro" id="IPR013563">
    <property type="entry name" value="Oligopep_ABC_C"/>
</dbReference>
<dbReference type="GO" id="GO:0005886">
    <property type="term" value="C:plasma membrane"/>
    <property type="evidence" value="ECO:0007669"/>
    <property type="project" value="UniProtKB-SubCell"/>
</dbReference>
<sequence length="343" mass="38583">MRTSEELLKIRDLHTGFRIGDAYFDAVDGVSLTLRENEILAIVGESGCGKSTLATSIIGLHDHNKTRVQGEILYKDKNLAKMTEDDFNDIRGLEIGMIFQDPLSALNPLMRIGEQIEEGLIYHTDFNKEKRQARVLELLNQVGIPNPERVARQFPHQLSGGMRQRVIIAIAISCKPKIIIADEPTTALDVTIQAQILDLLIDLQKETGAGIILITHDLGVVAEVADRVAVMYAGQIIELASVEELFANPKHPYTRSLFNSIPQMNSENEKLNVIEGIVPSLMKLPRHGCRFAPRISWVPESAHETEPQLHEISEGHFVRCSCHEHFYFKGEKEDKHHELYANQ</sequence>
<keyword evidence="5" id="KW-0547">Nucleotide-binding</keyword>
<keyword evidence="7" id="KW-0472">Membrane</keyword>
<evidence type="ECO:0000259" key="8">
    <source>
        <dbReference type="PROSITE" id="PS50893"/>
    </source>
</evidence>
<dbReference type="Proteomes" id="UP000030437">
    <property type="component" value="Unassembled WGS sequence"/>
</dbReference>
<dbReference type="NCBIfam" id="TIGR01727">
    <property type="entry name" value="oligo_HPY"/>
    <property type="match status" value="1"/>
</dbReference>
<keyword evidence="3" id="KW-0813">Transport</keyword>
<accession>A0A0A3IK64</accession>
<dbReference type="PANTHER" id="PTHR43297:SF2">
    <property type="entry name" value="DIPEPTIDE TRANSPORT ATP-BINDING PROTEIN DPPD"/>
    <property type="match status" value="1"/>
</dbReference>
<evidence type="ECO:0000256" key="2">
    <source>
        <dbReference type="ARBA" id="ARBA00005417"/>
    </source>
</evidence>
<comment type="caution">
    <text evidence="9">The sequence shown here is derived from an EMBL/GenBank/DDBJ whole genome shotgun (WGS) entry which is preliminary data.</text>
</comment>
<reference evidence="9 10" key="1">
    <citation type="submission" date="2014-02" db="EMBL/GenBank/DDBJ databases">
        <title>Draft genome sequence of Lysinibacillus odysseyi NBRC 100172.</title>
        <authorList>
            <person name="Zhang F."/>
            <person name="Wang G."/>
            <person name="Zhang L."/>
        </authorList>
    </citation>
    <scope>NUCLEOTIDE SEQUENCE [LARGE SCALE GENOMIC DNA]</scope>
    <source>
        <strain evidence="9 10">NBRC 100172</strain>
    </source>
</reference>
<dbReference type="FunFam" id="3.40.50.300:FF:000016">
    <property type="entry name" value="Oligopeptide ABC transporter ATP-binding component"/>
    <property type="match status" value="1"/>
</dbReference>
<dbReference type="InterPro" id="IPR003439">
    <property type="entry name" value="ABC_transporter-like_ATP-bd"/>
</dbReference>
<proteinExistence type="inferred from homology"/>
<dbReference type="OrthoDB" id="9802264at2"/>
<dbReference type="SMART" id="SM00382">
    <property type="entry name" value="AAA"/>
    <property type="match status" value="1"/>
</dbReference>
<evidence type="ECO:0000256" key="4">
    <source>
        <dbReference type="ARBA" id="ARBA00022475"/>
    </source>
</evidence>
<feature type="domain" description="ABC transporter" evidence="8">
    <location>
        <begin position="8"/>
        <end position="258"/>
    </location>
</feature>
<dbReference type="InterPro" id="IPR027417">
    <property type="entry name" value="P-loop_NTPase"/>
</dbReference>
<dbReference type="GO" id="GO:0005524">
    <property type="term" value="F:ATP binding"/>
    <property type="evidence" value="ECO:0007669"/>
    <property type="project" value="UniProtKB-KW"/>
</dbReference>
<dbReference type="PANTHER" id="PTHR43297">
    <property type="entry name" value="OLIGOPEPTIDE TRANSPORT ATP-BINDING PROTEIN APPD"/>
    <property type="match status" value="1"/>
</dbReference>
<evidence type="ECO:0000313" key="9">
    <source>
        <dbReference type="EMBL" id="KGR83835.1"/>
    </source>
</evidence>
<dbReference type="RefSeq" id="WP_036155714.1">
    <property type="nucleotide sequence ID" value="NZ_AVCX01000004.1"/>
</dbReference>
<dbReference type="Gene3D" id="3.40.50.300">
    <property type="entry name" value="P-loop containing nucleotide triphosphate hydrolases"/>
    <property type="match status" value="1"/>
</dbReference>
<dbReference type="AlphaFoldDB" id="A0A0A3IK64"/>
<evidence type="ECO:0000313" key="10">
    <source>
        <dbReference type="Proteomes" id="UP000030437"/>
    </source>
</evidence>
<evidence type="ECO:0000256" key="5">
    <source>
        <dbReference type="ARBA" id="ARBA00022741"/>
    </source>
</evidence>
<evidence type="ECO:0000256" key="3">
    <source>
        <dbReference type="ARBA" id="ARBA00022448"/>
    </source>
</evidence>
<dbReference type="InterPro" id="IPR003593">
    <property type="entry name" value="AAA+_ATPase"/>
</dbReference>
<dbReference type="STRING" id="1220589.CD32_14130"/>
<keyword evidence="6" id="KW-0067">ATP-binding</keyword>
<dbReference type="InterPro" id="IPR017871">
    <property type="entry name" value="ABC_transporter-like_CS"/>
</dbReference>
<dbReference type="InterPro" id="IPR050388">
    <property type="entry name" value="ABC_Ni/Peptide_Import"/>
</dbReference>
<gene>
    <name evidence="9" type="ORF">CD32_14130</name>
</gene>
<dbReference type="Pfam" id="PF00005">
    <property type="entry name" value="ABC_tran"/>
    <property type="match status" value="1"/>
</dbReference>
<dbReference type="PROSITE" id="PS50893">
    <property type="entry name" value="ABC_TRANSPORTER_2"/>
    <property type="match status" value="1"/>
</dbReference>
<dbReference type="Pfam" id="PF08352">
    <property type="entry name" value="oligo_HPY"/>
    <property type="match status" value="1"/>
</dbReference>
<keyword evidence="10" id="KW-1185">Reference proteome</keyword>
<dbReference type="GO" id="GO:0015833">
    <property type="term" value="P:peptide transport"/>
    <property type="evidence" value="ECO:0007669"/>
    <property type="project" value="InterPro"/>
</dbReference>
<evidence type="ECO:0000256" key="1">
    <source>
        <dbReference type="ARBA" id="ARBA00004202"/>
    </source>
</evidence>
<dbReference type="CDD" id="cd03257">
    <property type="entry name" value="ABC_NikE_OppD_transporters"/>
    <property type="match status" value="1"/>
</dbReference>
<comment type="similarity">
    <text evidence="2">Belongs to the ABC transporter superfamily.</text>
</comment>
<evidence type="ECO:0000256" key="7">
    <source>
        <dbReference type="ARBA" id="ARBA00023136"/>
    </source>
</evidence>
<keyword evidence="4" id="KW-1003">Cell membrane</keyword>
<dbReference type="SUPFAM" id="SSF52540">
    <property type="entry name" value="P-loop containing nucleoside triphosphate hydrolases"/>
    <property type="match status" value="1"/>
</dbReference>
<comment type="subcellular location">
    <subcellularLocation>
        <location evidence="1">Cell membrane</location>
        <topology evidence="1">Peripheral membrane protein</topology>
    </subcellularLocation>
</comment>